<reference evidence="1" key="1">
    <citation type="journal article" date="2012" name="Nature">
        <title>The oyster genome reveals stress adaptation and complexity of shell formation.</title>
        <authorList>
            <person name="Zhang G."/>
            <person name="Fang X."/>
            <person name="Guo X."/>
            <person name="Li L."/>
            <person name="Luo R."/>
            <person name="Xu F."/>
            <person name="Yang P."/>
            <person name="Zhang L."/>
            <person name="Wang X."/>
            <person name="Qi H."/>
            <person name="Xiong Z."/>
            <person name="Que H."/>
            <person name="Xie Y."/>
            <person name="Holland P.W."/>
            <person name="Paps J."/>
            <person name="Zhu Y."/>
            <person name="Wu F."/>
            <person name="Chen Y."/>
            <person name="Wang J."/>
            <person name="Peng C."/>
            <person name="Meng J."/>
            <person name="Yang L."/>
            <person name="Liu J."/>
            <person name="Wen B."/>
            <person name="Zhang N."/>
            <person name="Huang Z."/>
            <person name="Zhu Q."/>
            <person name="Feng Y."/>
            <person name="Mount A."/>
            <person name="Hedgecock D."/>
            <person name="Xu Z."/>
            <person name="Liu Y."/>
            <person name="Domazet-Loso T."/>
            <person name="Du Y."/>
            <person name="Sun X."/>
            <person name="Zhang S."/>
            <person name="Liu B."/>
            <person name="Cheng P."/>
            <person name="Jiang X."/>
            <person name="Li J."/>
            <person name="Fan D."/>
            <person name="Wang W."/>
            <person name="Fu W."/>
            <person name="Wang T."/>
            <person name="Wang B."/>
            <person name="Zhang J."/>
            <person name="Peng Z."/>
            <person name="Li Y."/>
            <person name="Li N."/>
            <person name="Wang J."/>
            <person name="Chen M."/>
            <person name="He Y."/>
            <person name="Tan F."/>
            <person name="Song X."/>
            <person name="Zheng Q."/>
            <person name="Huang R."/>
            <person name="Yang H."/>
            <person name="Du X."/>
            <person name="Chen L."/>
            <person name="Yang M."/>
            <person name="Gaffney P.M."/>
            <person name="Wang S."/>
            <person name="Luo L."/>
            <person name="She Z."/>
            <person name="Ming Y."/>
            <person name="Huang W."/>
            <person name="Zhang S."/>
            <person name="Huang B."/>
            <person name="Zhang Y."/>
            <person name="Qu T."/>
            <person name="Ni P."/>
            <person name="Miao G."/>
            <person name="Wang J."/>
            <person name="Wang Q."/>
            <person name="Steinberg C.E."/>
            <person name="Wang H."/>
            <person name="Li N."/>
            <person name="Qian L."/>
            <person name="Zhang G."/>
            <person name="Li Y."/>
            <person name="Yang H."/>
            <person name="Liu X."/>
            <person name="Wang J."/>
            <person name="Yin Y."/>
            <person name="Wang J."/>
        </authorList>
    </citation>
    <scope>NUCLEOTIDE SEQUENCE [LARGE SCALE GENOMIC DNA]</scope>
    <source>
        <strain evidence="1">05x7-T-G4-1.051#20</strain>
    </source>
</reference>
<dbReference type="HOGENOM" id="CLU_2690238_0_0_1"/>
<organism evidence="1">
    <name type="scientific">Magallana gigas</name>
    <name type="common">Pacific oyster</name>
    <name type="synonym">Crassostrea gigas</name>
    <dbReference type="NCBI Taxonomy" id="29159"/>
    <lineage>
        <taxon>Eukaryota</taxon>
        <taxon>Metazoa</taxon>
        <taxon>Spiralia</taxon>
        <taxon>Lophotrochozoa</taxon>
        <taxon>Mollusca</taxon>
        <taxon>Bivalvia</taxon>
        <taxon>Autobranchia</taxon>
        <taxon>Pteriomorphia</taxon>
        <taxon>Ostreida</taxon>
        <taxon>Ostreoidea</taxon>
        <taxon>Ostreidae</taxon>
        <taxon>Magallana</taxon>
    </lineage>
</organism>
<accession>K1PHE7</accession>
<proteinExistence type="predicted"/>
<dbReference type="EMBL" id="JH819024">
    <property type="protein sequence ID" value="EKC23397.1"/>
    <property type="molecule type" value="Genomic_DNA"/>
</dbReference>
<evidence type="ECO:0000313" key="1">
    <source>
        <dbReference type="EMBL" id="EKC23397.1"/>
    </source>
</evidence>
<protein>
    <submittedName>
        <fullName evidence="1">Uncharacterized protein</fullName>
    </submittedName>
</protein>
<dbReference type="AlphaFoldDB" id="K1PHE7"/>
<dbReference type="InParanoid" id="K1PHE7"/>
<name>K1PHE7_MAGGI</name>
<sequence length="74" mass="8206">MLLNDHRQEDTEIQGCCLKLPLLCSCLSTIILTLRIIAIVFMKEHTVHAHGLAIRDKKLGHTGKGDKSGELEVV</sequence>
<gene>
    <name evidence="1" type="ORF">CGI_10019615</name>
</gene>